<reference evidence="2 3" key="1">
    <citation type="submission" date="2016-07" db="EMBL/GenBank/DDBJ databases">
        <title>Pervasive Adenine N6-methylation of Active Genes in Fungi.</title>
        <authorList>
            <consortium name="DOE Joint Genome Institute"/>
            <person name="Mondo S.J."/>
            <person name="Dannebaum R.O."/>
            <person name="Kuo R.C."/>
            <person name="Labutti K."/>
            <person name="Haridas S."/>
            <person name="Kuo A."/>
            <person name="Salamov A."/>
            <person name="Ahrendt S.R."/>
            <person name="Lipzen A."/>
            <person name="Sullivan W."/>
            <person name="Andreopoulos W.B."/>
            <person name="Clum A."/>
            <person name="Lindquist E."/>
            <person name="Daum C."/>
            <person name="Ramamoorthy G.K."/>
            <person name="Gryganskyi A."/>
            <person name="Culley D."/>
            <person name="Magnuson J.K."/>
            <person name="James T.Y."/>
            <person name="O'Malley M.A."/>
            <person name="Stajich J.E."/>
            <person name="Spatafora J.W."/>
            <person name="Visel A."/>
            <person name="Grigoriev I.V."/>
        </authorList>
    </citation>
    <scope>NUCLEOTIDE SEQUENCE [LARGE SCALE GENOMIC DNA]</scope>
    <source>
        <strain evidence="2 3">PL171</strain>
    </source>
</reference>
<keyword evidence="3" id="KW-1185">Reference proteome</keyword>
<protein>
    <submittedName>
        <fullName evidence="2">Uncharacterized protein</fullName>
    </submittedName>
</protein>
<comment type="caution">
    <text evidence="2">The sequence shown here is derived from an EMBL/GenBank/DDBJ whole genome shotgun (WGS) entry which is preliminary data.</text>
</comment>
<evidence type="ECO:0000313" key="3">
    <source>
        <dbReference type="Proteomes" id="UP000193411"/>
    </source>
</evidence>
<gene>
    <name evidence="2" type="ORF">BCR44DRAFT_1270768</name>
</gene>
<sequence>MGNGGRPLAVLVRVLVRVRSRSVPLATFFPARLRRRPSLAPHRHSPHCPSRPVNPVTSTAATALSRPSPMPLPSILGPNLPLALDRLALNDPRIIHFAGLAPSRNLMDPLVHVRHAPHHVWMLVPPAAVQGRGHGLELVE</sequence>
<evidence type="ECO:0000313" key="2">
    <source>
        <dbReference type="EMBL" id="ORZ39275.1"/>
    </source>
</evidence>
<dbReference type="Proteomes" id="UP000193411">
    <property type="component" value="Unassembled WGS sequence"/>
</dbReference>
<dbReference type="EMBL" id="MCFL01000006">
    <property type="protein sequence ID" value="ORZ39275.1"/>
    <property type="molecule type" value="Genomic_DNA"/>
</dbReference>
<accession>A0A1Y2HXC5</accession>
<name>A0A1Y2HXC5_9FUNG</name>
<organism evidence="2 3">
    <name type="scientific">Catenaria anguillulae PL171</name>
    <dbReference type="NCBI Taxonomy" id="765915"/>
    <lineage>
        <taxon>Eukaryota</taxon>
        <taxon>Fungi</taxon>
        <taxon>Fungi incertae sedis</taxon>
        <taxon>Blastocladiomycota</taxon>
        <taxon>Blastocladiomycetes</taxon>
        <taxon>Blastocladiales</taxon>
        <taxon>Catenariaceae</taxon>
        <taxon>Catenaria</taxon>
    </lineage>
</organism>
<proteinExistence type="predicted"/>
<dbReference type="AlphaFoldDB" id="A0A1Y2HXC5"/>
<feature type="region of interest" description="Disordered" evidence="1">
    <location>
        <begin position="38"/>
        <end position="58"/>
    </location>
</feature>
<evidence type="ECO:0000256" key="1">
    <source>
        <dbReference type="SAM" id="MobiDB-lite"/>
    </source>
</evidence>